<feature type="non-terminal residue" evidence="2">
    <location>
        <position position="61"/>
    </location>
</feature>
<keyword evidence="3" id="KW-1185">Reference proteome</keyword>
<protein>
    <submittedName>
        <fullName evidence="2">Uncharacterized protein</fullName>
    </submittedName>
</protein>
<evidence type="ECO:0000313" key="3">
    <source>
        <dbReference type="Proteomes" id="UP000257109"/>
    </source>
</evidence>
<dbReference type="Proteomes" id="UP000257109">
    <property type="component" value="Unassembled WGS sequence"/>
</dbReference>
<keyword evidence="1" id="KW-0472">Membrane</keyword>
<sequence length="61" mass="6306">MFVGGFGILGLDPVKANGGTILQLLHAGGGHCFGLVKTLPELLLVFGCAAVALFVGTNRHW</sequence>
<accession>A0A371ETL1</accession>
<evidence type="ECO:0000256" key="1">
    <source>
        <dbReference type="SAM" id="Phobius"/>
    </source>
</evidence>
<evidence type="ECO:0000313" key="2">
    <source>
        <dbReference type="EMBL" id="RDX69390.1"/>
    </source>
</evidence>
<dbReference type="AlphaFoldDB" id="A0A371ETL1"/>
<feature type="non-terminal residue" evidence="2">
    <location>
        <position position="1"/>
    </location>
</feature>
<keyword evidence="1" id="KW-0812">Transmembrane</keyword>
<keyword evidence="1" id="KW-1133">Transmembrane helix</keyword>
<dbReference type="EMBL" id="QJKJ01012131">
    <property type="protein sequence ID" value="RDX69390.1"/>
    <property type="molecule type" value="Genomic_DNA"/>
</dbReference>
<name>A0A371ETL1_MUCPR</name>
<comment type="caution">
    <text evidence="2">The sequence shown here is derived from an EMBL/GenBank/DDBJ whole genome shotgun (WGS) entry which is preliminary data.</text>
</comment>
<reference evidence="2" key="1">
    <citation type="submission" date="2018-05" db="EMBL/GenBank/DDBJ databases">
        <title>Draft genome of Mucuna pruriens seed.</title>
        <authorList>
            <person name="Nnadi N.E."/>
            <person name="Vos R."/>
            <person name="Hasami M.H."/>
            <person name="Devisetty U.K."/>
            <person name="Aguiy J.C."/>
        </authorList>
    </citation>
    <scope>NUCLEOTIDE SEQUENCE [LARGE SCALE GENOMIC DNA]</scope>
    <source>
        <strain evidence="2">JCA_2017</strain>
    </source>
</reference>
<organism evidence="2 3">
    <name type="scientific">Mucuna pruriens</name>
    <name type="common">Velvet bean</name>
    <name type="synonym">Dolichos pruriens</name>
    <dbReference type="NCBI Taxonomy" id="157652"/>
    <lineage>
        <taxon>Eukaryota</taxon>
        <taxon>Viridiplantae</taxon>
        <taxon>Streptophyta</taxon>
        <taxon>Embryophyta</taxon>
        <taxon>Tracheophyta</taxon>
        <taxon>Spermatophyta</taxon>
        <taxon>Magnoliopsida</taxon>
        <taxon>eudicotyledons</taxon>
        <taxon>Gunneridae</taxon>
        <taxon>Pentapetalae</taxon>
        <taxon>rosids</taxon>
        <taxon>fabids</taxon>
        <taxon>Fabales</taxon>
        <taxon>Fabaceae</taxon>
        <taxon>Papilionoideae</taxon>
        <taxon>50 kb inversion clade</taxon>
        <taxon>NPAAA clade</taxon>
        <taxon>indigoferoid/millettioid clade</taxon>
        <taxon>Phaseoleae</taxon>
        <taxon>Mucuna</taxon>
    </lineage>
</organism>
<feature type="transmembrane region" description="Helical" evidence="1">
    <location>
        <begin position="40"/>
        <end position="57"/>
    </location>
</feature>
<proteinExistence type="predicted"/>
<gene>
    <name evidence="2" type="ORF">CR513_51505</name>
</gene>